<feature type="region of interest" description="Disordered" evidence="1">
    <location>
        <begin position="882"/>
        <end position="904"/>
    </location>
</feature>
<accession>A0A5C3KQV2</accession>
<feature type="region of interest" description="Disordered" evidence="1">
    <location>
        <begin position="254"/>
        <end position="288"/>
    </location>
</feature>
<proteinExistence type="predicted"/>
<dbReference type="Proteomes" id="UP000307440">
    <property type="component" value="Unassembled WGS sequence"/>
</dbReference>
<feature type="region of interest" description="Disordered" evidence="1">
    <location>
        <begin position="171"/>
        <end position="190"/>
    </location>
</feature>
<sequence>MELDALTTVPLAGQKRRYDETYDKTPEYMELMGSELVTDEPWKDVKRLKPAAGRYLLTSADIGRQCIQGLSVEFGIPSLPEDIEMTSEADNNAIQVQTQHPVLEYDQVPLNHTFRTPSEEDTGELPDLSVLCRSSPVPDGKMEEMDENDYLDIIPANRAVVENLSTFEDLPDFSVPSRISPGPDDKVEDVEGQQDVVHANQGYTQQDELSGGELPDLSDFGRSAPEMDKEMEDSDNQLDIVSCPQGVVDDFPAFGESFHPGDLYTTPEESPDESPDFSVSPVPDDPLEDFEDQQDVILANQQDAQCYVDSSPEELPDILPFSRSHLGQDERLQDVEDQPDIVCGTQGFINNFSDFDNQTEDTKDKQDIVSRNQAFIDHLSTFEAPAAVDDLFDDFQLSFGSLHGKSKNKEVEMDVIPALPFVMMEGSDQTIAECVYRDEDSNDMDGGDEMDADIITPSQSVIEGDSDSLPLLQAQDPFEDPILTSGEHKEEVDTITSHPATVEDGCNHTGFEGWVNSFNEQPENSIFGRKDKGNVIPVTNLQVVDDDFSMLGNDNDKDADSFSALNSLAIDDRMDEQFCSMFYNANNADTDNDDIISAPNPLAVDDSMDEQFVSVFNDDDDDDSNDDIVSAPNPLAVDDSMDEQFVSVFDDNDNIVSALNHLAVDSMHEQFVSMFDNNDDGNDIISATNPLVVDDRMDEQFFSVFNDNYNDNDIVSAPNPLAVDDSMDEQFVSVFDNNDDDNDDNDIVSAPNHLVVDDSMHEQFVSMFNDNDDGDNIVSAPNPLAVDDSMDEQFFSVFDDDNNNNIVSAPNPLAVEDDDNQLPDLSVFAELTDPDDDVVSVCPTIVQEEGKDELPDFSVFEECTEYGNLVFVSSATVQEVESEEEHPDLSIFDNDDGDNDDGDQIPALRRTIDGDEPDELPDFSLLDDQGFRIGLQKSNTFEQNANPDALAISNALNMGCMCLHISSIFCLGSFVRSKDGKKGNSQASGFGKGNKKDFMRKAREARLILISCNIRSKRKYDVHITSAPQADVTCYCLTLWPEHGPNIERFQLALYAKSTRLTLQQQCDATMWNQAAGTILADYLIKGQREEGDWGWQMADKPDLCKAFMQHTIHLKTVYNNYVNSRPEEEANKHHEQYLNTCKRATHPKLQKFQTLLQDYILFDALSGDESEEDGTFTITHLPWHSWKLRDWFQLIDDINIVQHHPDGQRKTGGALSAIRRDPEQMNPPRRIPEGFHRFVIKGLPQDFYDEEFLAGYESGDDVQKKALEPFDFTIPHELRRYRTQAQFH</sequence>
<evidence type="ECO:0000256" key="1">
    <source>
        <dbReference type="SAM" id="MobiDB-lite"/>
    </source>
</evidence>
<dbReference type="STRING" id="230819.A0A5C3KQV2"/>
<reference evidence="2 3" key="1">
    <citation type="journal article" date="2019" name="Nat. Ecol. Evol.">
        <title>Megaphylogeny resolves global patterns of mushroom evolution.</title>
        <authorList>
            <person name="Varga T."/>
            <person name="Krizsan K."/>
            <person name="Foldi C."/>
            <person name="Dima B."/>
            <person name="Sanchez-Garcia M."/>
            <person name="Sanchez-Ramirez S."/>
            <person name="Szollosi G.J."/>
            <person name="Szarkandi J.G."/>
            <person name="Papp V."/>
            <person name="Albert L."/>
            <person name="Andreopoulos W."/>
            <person name="Angelini C."/>
            <person name="Antonin V."/>
            <person name="Barry K.W."/>
            <person name="Bougher N.L."/>
            <person name="Buchanan P."/>
            <person name="Buyck B."/>
            <person name="Bense V."/>
            <person name="Catcheside P."/>
            <person name="Chovatia M."/>
            <person name="Cooper J."/>
            <person name="Damon W."/>
            <person name="Desjardin D."/>
            <person name="Finy P."/>
            <person name="Geml J."/>
            <person name="Haridas S."/>
            <person name="Hughes K."/>
            <person name="Justo A."/>
            <person name="Karasinski D."/>
            <person name="Kautmanova I."/>
            <person name="Kiss B."/>
            <person name="Kocsube S."/>
            <person name="Kotiranta H."/>
            <person name="LaButti K.M."/>
            <person name="Lechner B.E."/>
            <person name="Liimatainen K."/>
            <person name="Lipzen A."/>
            <person name="Lukacs Z."/>
            <person name="Mihaltcheva S."/>
            <person name="Morgado L.N."/>
            <person name="Niskanen T."/>
            <person name="Noordeloos M.E."/>
            <person name="Ohm R.A."/>
            <person name="Ortiz-Santana B."/>
            <person name="Ovrebo C."/>
            <person name="Racz N."/>
            <person name="Riley R."/>
            <person name="Savchenko A."/>
            <person name="Shiryaev A."/>
            <person name="Soop K."/>
            <person name="Spirin V."/>
            <person name="Szebenyi C."/>
            <person name="Tomsovsky M."/>
            <person name="Tulloss R.E."/>
            <person name="Uehling J."/>
            <person name="Grigoriev I.V."/>
            <person name="Vagvolgyi C."/>
            <person name="Papp T."/>
            <person name="Martin F.M."/>
            <person name="Miettinen O."/>
            <person name="Hibbett D.S."/>
            <person name="Nagy L.G."/>
        </authorList>
    </citation>
    <scope>NUCLEOTIDE SEQUENCE [LARGE SCALE GENOMIC DNA]</scope>
    <source>
        <strain evidence="2 3">CBS 121175</strain>
    </source>
</reference>
<protein>
    <submittedName>
        <fullName evidence="2">Uncharacterized protein</fullName>
    </submittedName>
</protein>
<dbReference type="OrthoDB" id="3263746at2759"/>
<dbReference type="EMBL" id="ML210228">
    <property type="protein sequence ID" value="TFK22949.1"/>
    <property type="molecule type" value="Genomic_DNA"/>
</dbReference>
<name>A0A5C3KQV2_COPMA</name>
<feature type="region of interest" description="Disordered" evidence="1">
    <location>
        <begin position="202"/>
        <end position="234"/>
    </location>
</feature>
<feature type="compositionally biased region" description="Acidic residues" evidence="1">
    <location>
        <begin position="893"/>
        <end position="903"/>
    </location>
</feature>
<organism evidence="2 3">
    <name type="scientific">Coprinopsis marcescibilis</name>
    <name type="common">Agaric fungus</name>
    <name type="synonym">Psathyrella marcescibilis</name>
    <dbReference type="NCBI Taxonomy" id="230819"/>
    <lineage>
        <taxon>Eukaryota</taxon>
        <taxon>Fungi</taxon>
        <taxon>Dikarya</taxon>
        <taxon>Basidiomycota</taxon>
        <taxon>Agaricomycotina</taxon>
        <taxon>Agaricomycetes</taxon>
        <taxon>Agaricomycetidae</taxon>
        <taxon>Agaricales</taxon>
        <taxon>Agaricineae</taxon>
        <taxon>Psathyrellaceae</taxon>
        <taxon>Coprinopsis</taxon>
    </lineage>
</organism>
<keyword evidence="3" id="KW-1185">Reference proteome</keyword>
<evidence type="ECO:0000313" key="2">
    <source>
        <dbReference type="EMBL" id="TFK22949.1"/>
    </source>
</evidence>
<gene>
    <name evidence="2" type="ORF">FA15DRAFT_657073</name>
</gene>
<evidence type="ECO:0000313" key="3">
    <source>
        <dbReference type="Proteomes" id="UP000307440"/>
    </source>
</evidence>